<dbReference type="EMBL" id="DUZY01000005">
    <property type="protein sequence ID" value="DAD41701.1"/>
    <property type="molecule type" value="Genomic_DNA"/>
</dbReference>
<comment type="caution">
    <text evidence="1">The sequence shown here is derived from an EMBL/GenBank/DDBJ whole genome shotgun (WGS) entry which is preliminary data.</text>
</comment>
<sequence length="60" mass="6560">MGKRSVSGMINVWCGSSSLATSLPHIYQLSGDKDVGVQSSYNMLENQVVWTPSLRSSIQE</sequence>
<organism evidence="1 2">
    <name type="scientific">Nelumbo nucifera</name>
    <name type="common">Sacred lotus</name>
    <dbReference type="NCBI Taxonomy" id="4432"/>
    <lineage>
        <taxon>Eukaryota</taxon>
        <taxon>Viridiplantae</taxon>
        <taxon>Streptophyta</taxon>
        <taxon>Embryophyta</taxon>
        <taxon>Tracheophyta</taxon>
        <taxon>Spermatophyta</taxon>
        <taxon>Magnoliopsida</taxon>
        <taxon>Proteales</taxon>
        <taxon>Nelumbonaceae</taxon>
        <taxon>Nelumbo</taxon>
    </lineage>
</organism>
<reference evidence="1 2" key="1">
    <citation type="journal article" date="2020" name="Mol. Biol. Evol.">
        <title>Distinct Expression and Methylation Patterns for Genes with Different Fates following a Single Whole-Genome Duplication in Flowering Plants.</title>
        <authorList>
            <person name="Shi T."/>
            <person name="Rahmani R.S."/>
            <person name="Gugger P.F."/>
            <person name="Wang M."/>
            <person name="Li H."/>
            <person name="Zhang Y."/>
            <person name="Li Z."/>
            <person name="Wang Q."/>
            <person name="Van de Peer Y."/>
            <person name="Marchal K."/>
            <person name="Chen J."/>
        </authorList>
    </citation>
    <scope>NUCLEOTIDE SEQUENCE [LARGE SCALE GENOMIC DNA]</scope>
    <source>
        <tissue evidence="1">Leaf</tissue>
    </source>
</reference>
<protein>
    <submittedName>
        <fullName evidence="1">Uncharacterized protein</fullName>
    </submittedName>
</protein>
<dbReference type="Proteomes" id="UP000607653">
    <property type="component" value="Unassembled WGS sequence"/>
</dbReference>
<proteinExistence type="predicted"/>
<evidence type="ECO:0000313" key="1">
    <source>
        <dbReference type="EMBL" id="DAD41701.1"/>
    </source>
</evidence>
<accession>A0A822ZDD7</accession>
<name>A0A822ZDD7_NELNU</name>
<evidence type="ECO:0000313" key="2">
    <source>
        <dbReference type="Proteomes" id="UP000607653"/>
    </source>
</evidence>
<keyword evidence="2" id="KW-1185">Reference proteome</keyword>
<dbReference type="AlphaFoldDB" id="A0A822ZDD7"/>
<gene>
    <name evidence="1" type="ORF">HUJ06_016024</name>
</gene>